<dbReference type="InterPro" id="IPR049326">
    <property type="entry name" value="Rhodopsin_dom_fungi"/>
</dbReference>
<feature type="compositionally biased region" description="Basic and acidic residues" evidence="6">
    <location>
        <begin position="322"/>
        <end position="331"/>
    </location>
</feature>
<evidence type="ECO:0000313" key="9">
    <source>
        <dbReference type="EMBL" id="KAL1848876.1"/>
    </source>
</evidence>
<keyword evidence="4 7" id="KW-0472">Membrane</keyword>
<dbReference type="PANTHER" id="PTHR33048:SF131">
    <property type="entry name" value="INTEGRAL MEMBRANE PROTEIN"/>
    <property type="match status" value="1"/>
</dbReference>
<keyword evidence="2 7" id="KW-0812">Transmembrane</keyword>
<feature type="transmembrane region" description="Helical" evidence="7">
    <location>
        <begin position="112"/>
        <end position="130"/>
    </location>
</feature>
<evidence type="ECO:0000256" key="2">
    <source>
        <dbReference type="ARBA" id="ARBA00022692"/>
    </source>
</evidence>
<evidence type="ECO:0000256" key="4">
    <source>
        <dbReference type="ARBA" id="ARBA00023136"/>
    </source>
</evidence>
<evidence type="ECO:0000256" key="1">
    <source>
        <dbReference type="ARBA" id="ARBA00004141"/>
    </source>
</evidence>
<sequence length="370" mass="41270">MPLRLLQRAYSVLPTPDELDQIDLDNHSSLVASVYAVNIVFLVLASAIVALRLYTRACLTKQFFIDDALAILAVASILICTCVALVATRYGLGRHVWDLPMPLSHILHDTKRCVQLMFVANVFYATATAFTKMSIITSCLRIFPSETLRRILYVTAAVVVGLGVSAVFATIFQCSPVRAAWDFELASRSSHCYPFVDFLYANSAINIATDFIICLAPLPSFWRLRIPVRQRLIVCFLFCIGFVACIISIIRLAFLHNLTGIDVTYNLATPLNWTVVECCLGIICVSIPPMRPLLSRLMPNFLPTHVSESRSGPAQGSRGPQRTREEALEEMNRELDRQLLEIAKRDDRSVEMAMSTLSKDGAAVEPWRVP</sequence>
<feature type="region of interest" description="Disordered" evidence="6">
    <location>
        <begin position="306"/>
        <end position="331"/>
    </location>
</feature>
<organism evidence="9 10">
    <name type="scientific">Phialemonium thermophilum</name>
    <dbReference type="NCBI Taxonomy" id="223376"/>
    <lineage>
        <taxon>Eukaryota</taxon>
        <taxon>Fungi</taxon>
        <taxon>Dikarya</taxon>
        <taxon>Ascomycota</taxon>
        <taxon>Pezizomycotina</taxon>
        <taxon>Sordariomycetes</taxon>
        <taxon>Sordariomycetidae</taxon>
        <taxon>Cephalothecales</taxon>
        <taxon>Cephalothecaceae</taxon>
        <taxon>Phialemonium</taxon>
    </lineage>
</organism>
<comment type="similarity">
    <text evidence="5">Belongs to the SAT4 family.</text>
</comment>
<evidence type="ECO:0000256" key="7">
    <source>
        <dbReference type="SAM" id="Phobius"/>
    </source>
</evidence>
<name>A0ABR3VZ28_9PEZI</name>
<feature type="transmembrane region" description="Helical" evidence="7">
    <location>
        <begin position="151"/>
        <end position="172"/>
    </location>
</feature>
<accession>A0ABR3VZ28</accession>
<feature type="transmembrane region" description="Helical" evidence="7">
    <location>
        <begin position="198"/>
        <end position="220"/>
    </location>
</feature>
<dbReference type="Proteomes" id="UP001586593">
    <property type="component" value="Unassembled WGS sequence"/>
</dbReference>
<dbReference type="Pfam" id="PF20684">
    <property type="entry name" value="Fung_rhodopsin"/>
    <property type="match status" value="1"/>
</dbReference>
<comment type="subcellular location">
    <subcellularLocation>
        <location evidence="1">Membrane</location>
        <topology evidence="1">Multi-pass membrane protein</topology>
    </subcellularLocation>
</comment>
<reference evidence="9 10" key="1">
    <citation type="journal article" date="2024" name="Commun. Biol.">
        <title>Comparative genomic analysis of thermophilic fungi reveals convergent evolutionary adaptations and gene losses.</title>
        <authorList>
            <person name="Steindorff A.S."/>
            <person name="Aguilar-Pontes M.V."/>
            <person name="Robinson A.J."/>
            <person name="Andreopoulos B."/>
            <person name="LaButti K."/>
            <person name="Kuo A."/>
            <person name="Mondo S."/>
            <person name="Riley R."/>
            <person name="Otillar R."/>
            <person name="Haridas S."/>
            <person name="Lipzen A."/>
            <person name="Grimwood J."/>
            <person name="Schmutz J."/>
            <person name="Clum A."/>
            <person name="Reid I.D."/>
            <person name="Moisan M.C."/>
            <person name="Butler G."/>
            <person name="Nguyen T.T.M."/>
            <person name="Dewar K."/>
            <person name="Conant G."/>
            <person name="Drula E."/>
            <person name="Henrissat B."/>
            <person name="Hansel C."/>
            <person name="Singer S."/>
            <person name="Hutchinson M.I."/>
            <person name="de Vries R.P."/>
            <person name="Natvig D.O."/>
            <person name="Powell A.J."/>
            <person name="Tsang A."/>
            <person name="Grigoriev I.V."/>
        </authorList>
    </citation>
    <scope>NUCLEOTIDE SEQUENCE [LARGE SCALE GENOMIC DNA]</scope>
    <source>
        <strain evidence="9 10">ATCC 24622</strain>
    </source>
</reference>
<feature type="region of interest" description="Disordered" evidence="6">
    <location>
        <begin position="349"/>
        <end position="370"/>
    </location>
</feature>
<evidence type="ECO:0000256" key="5">
    <source>
        <dbReference type="ARBA" id="ARBA00038359"/>
    </source>
</evidence>
<feature type="transmembrane region" description="Helical" evidence="7">
    <location>
        <begin position="67"/>
        <end position="92"/>
    </location>
</feature>
<keyword evidence="10" id="KW-1185">Reference proteome</keyword>
<protein>
    <recommendedName>
        <fullName evidence="8">Rhodopsin domain-containing protein</fullName>
    </recommendedName>
</protein>
<dbReference type="EMBL" id="JAZHXJ010000902">
    <property type="protein sequence ID" value="KAL1848876.1"/>
    <property type="molecule type" value="Genomic_DNA"/>
</dbReference>
<feature type="compositionally biased region" description="Polar residues" evidence="6">
    <location>
        <begin position="309"/>
        <end position="320"/>
    </location>
</feature>
<gene>
    <name evidence="9" type="ORF">VTK73DRAFT_10058</name>
</gene>
<feature type="transmembrane region" description="Helical" evidence="7">
    <location>
        <begin position="267"/>
        <end position="288"/>
    </location>
</feature>
<comment type="caution">
    <text evidence="9">The sequence shown here is derived from an EMBL/GenBank/DDBJ whole genome shotgun (WGS) entry which is preliminary data.</text>
</comment>
<feature type="domain" description="Rhodopsin" evidence="8">
    <location>
        <begin position="51"/>
        <end position="296"/>
    </location>
</feature>
<dbReference type="InterPro" id="IPR052337">
    <property type="entry name" value="SAT4-like"/>
</dbReference>
<evidence type="ECO:0000256" key="3">
    <source>
        <dbReference type="ARBA" id="ARBA00022989"/>
    </source>
</evidence>
<evidence type="ECO:0000256" key="6">
    <source>
        <dbReference type="SAM" id="MobiDB-lite"/>
    </source>
</evidence>
<evidence type="ECO:0000313" key="10">
    <source>
        <dbReference type="Proteomes" id="UP001586593"/>
    </source>
</evidence>
<proteinExistence type="inferred from homology"/>
<feature type="transmembrane region" description="Helical" evidence="7">
    <location>
        <begin position="34"/>
        <end position="55"/>
    </location>
</feature>
<feature type="transmembrane region" description="Helical" evidence="7">
    <location>
        <begin position="232"/>
        <end position="255"/>
    </location>
</feature>
<keyword evidence="3 7" id="KW-1133">Transmembrane helix</keyword>
<evidence type="ECO:0000259" key="8">
    <source>
        <dbReference type="Pfam" id="PF20684"/>
    </source>
</evidence>
<dbReference type="PANTHER" id="PTHR33048">
    <property type="entry name" value="PTH11-LIKE INTEGRAL MEMBRANE PROTEIN (AFU_ORTHOLOGUE AFUA_5G11245)"/>
    <property type="match status" value="1"/>
</dbReference>